<dbReference type="PANTHER" id="PTHR12383:SF16">
    <property type="entry name" value="MITOCHONDRIAL INNER MEMBRANE PROTEASE SUBUNIT 1"/>
    <property type="match status" value="1"/>
</dbReference>
<evidence type="ECO:0000256" key="1">
    <source>
        <dbReference type="ARBA" id="ARBA00004273"/>
    </source>
</evidence>
<dbReference type="GO" id="GO:0004252">
    <property type="term" value="F:serine-type endopeptidase activity"/>
    <property type="evidence" value="ECO:0007669"/>
    <property type="project" value="InterPro"/>
</dbReference>
<evidence type="ECO:0000256" key="2">
    <source>
        <dbReference type="ARBA" id="ARBA00022792"/>
    </source>
</evidence>
<keyword evidence="4" id="KW-0496">Mitochondrion</keyword>
<dbReference type="InterPro" id="IPR036286">
    <property type="entry name" value="LexA/Signal_pep-like_sf"/>
</dbReference>
<dbReference type="PANTHER" id="PTHR12383">
    <property type="entry name" value="PROTEASE FAMILY S26 MITOCHONDRIAL INNER MEMBRANE PROTEASE-RELATED"/>
    <property type="match status" value="1"/>
</dbReference>
<reference evidence="9" key="1">
    <citation type="submission" date="2021-01" db="EMBL/GenBank/DDBJ databases">
        <title>Adiantum capillus-veneris genome.</title>
        <authorList>
            <person name="Fang Y."/>
            <person name="Liao Q."/>
        </authorList>
    </citation>
    <scope>NUCLEOTIDE SEQUENCE</scope>
    <source>
        <strain evidence="9">H3</strain>
        <tissue evidence="9">Leaf</tissue>
    </source>
</reference>
<dbReference type="CDD" id="cd06530">
    <property type="entry name" value="S26_SPase_I"/>
    <property type="match status" value="1"/>
</dbReference>
<proteinExistence type="inferred from homology"/>
<accession>A0A9D4Z6U9</accession>
<feature type="domain" description="Peptidase S26" evidence="8">
    <location>
        <begin position="9"/>
        <end position="88"/>
    </location>
</feature>
<name>A0A9D4Z6U9_ADICA</name>
<gene>
    <name evidence="9" type="ORF">GOP47_0021752</name>
</gene>
<dbReference type="GO" id="GO:0042720">
    <property type="term" value="C:mitochondrial inner membrane peptidase complex"/>
    <property type="evidence" value="ECO:0007669"/>
    <property type="project" value="TreeGrafter"/>
</dbReference>
<dbReference type="Gene3D" id="2.10.109.10">
    <property type="entry name" value="Umud Fragment, subunit A"/>
    <property type="match status" value="1"/>
</dbReference>
<keyword evidence="5" id="KW-0472">Membrane</keyword>
<dbReference type="PRINTS" id="PR00727">
    <property type="entry name" value="LEADERPTASE"/>
</dbReference>
<dbReference type="GO" id="GO:0006465">
    <property type="term" value="P:signal peptide processing"/>
    <property type="evidence" value="ECO:0007669"/>
    <property type="project" value="InterPro"/>
</dbReference>
<sequence>MLPGETLRQLLGLICGLHVCNTYVGQAYRIFGPSMFPTFNATDDIVLVERFSTRFQKVKAGDIVMAVSPEDPALVVCKRLLAVEGDNFTVLPEPLSEDVAKQVLIPKGHVWLQGDNPSNSRDSRHYGPVPYALLQGKVCLRIWPPFYWGKF</sequence>
<evidence type="ECO:0000256" key="4">
    <source>
        <dbReference type="ARBA" id="ARBA00023128"/>
    </source>
</evidence>
<dbReference type="GO" id="GO:0006627">
    <property type="term" value="P:protein processing involved in protein targeting to mitochondrion"/>
    <property type="evidence" value="ECO:0007669"/>
    <property type="project" value="TreeGrafter"/>
</dbReference>
<comment type="similarity">
    <text evidence="6">Belongs to the peptidase S26 family. IMP1 subfamily.</text>
</comment>
<dbReference type="Proteomes" id="UP000886520">
    <property type="component" value="Chromosome 21"/>
</dbReference>
<dbReference type="EMBL" id="JABFUD020000021">
    <property type="protein sequence ID" value="KAI5063205.1"/>
    <property type="molecule type" value="Genomic_DNA"/>
</dbReference>
<comment type="caution">
    <text evidence="9">The sequence shown here is derived from an EMBL/GenBank/DDBJ whole genome shotgun (WGS) entry which is preliminary data.</text>
</comment>
<comment type="subcellular location">
    <subcellularLocation>
        <location evidence="1">Mitochondrion inner membrane</location>
    </subcellularLocation>
</comment>
<evidence type="ECO:0000313" key="9">
    <source>
        <dbReference type="EMBL" id="KAI5063205.1"/>
    </source>
</evidence>
<dbReference type="OrthoDB" id="308440at2759"/>
<dbReference type="InterPro" id="IPR019533">
    <property type="entry name" value="Peptidase_S26"/>
</dbReference>
<protein>
    <recommendedName>
        <fullName evidence="8">Peptidase S26 domain-containing protein</fullName>
    </recommendedName>
</protein>
<dbReference type="InterPro" id="IPR052064">
    <property type="entry name" value="Mito_IMP1_subunit"/>
</dbReference>
<feature type="domain" description="Peptidase S26" evidence="8">
    <location>
        <begin position="100"/>
        <end position="143"/>
    </location>
</feature>
<evidence type="ECO:0000256" key="6">
    <source>
        <dbReference type="ARBA" id="ARBA00038445"/>
    </source>
</evidence>
<keyword evidence="3" id="KW-0378">Hydrolase</keyword>
<organism evidence="9 10">
    <name type="scientific">Adiantum capillus-veneris</name>
    <name type="common">Maidenhair fern</name>
    <dbReference type="NCBI Taxonomy" id="13818"/>
    <lineage>
        <taxon>Eukaryota</taxon>
        <taxon>Viridiplantae</taxon>
        <taxon>Streptophyta</taxon>
        <taxon>Embryophyta</taxon>
        <taxon>Tracheophyta</taxon>
        <taxon>Polypodiopsida</taxon>
        <taxon>Polypodiidae</taxon>
        <taxon>Polypodiales</taxon>
        <taxon>Pteridineae</taxon>
        <taxon>Pteridaceae</taxon>
        <taxon>Vittarioideae</taxon>
        <taxon>Adiantum</taxon>
    </lineage>
</organism>
<dbReference type="SUPFAM" id="SSF51306">
    <property type="entry name" value="LexA/Signal peptidase"/>
    <property type="match status" value="1"/>
</dbReference>
<feature type="active site" evidence="7">
    <location>
        <position position="34"/>
    </location>
</feature>
<evidence type="ECO:0000256" key="7">
    <source>
        <dbReference type="PIRSR" id="PIRSR600223-1"/>
    </source>
</evidence>
<dbReference type="Pfam" id="PF10502">
    <property type="entry name" value="Peptidase_S26"/>
    <property type="match status" value="2"/>
</dbReference>
<evidence type="ECO:0000256" key="3">
    <source>
        <dbReference type="ARBA" id="ARBA00022801"/>
    </source>
</evidence>
<keyword evidence="2" id="KW-0999">Mitochondrion inner membrane</keyword>
<dbReference type="InterPro" id="IPR000223">
    <property type="entry name" value="Pept_S26A_signal_pept_1"/>
</dbReference>
<keyword evidence="10" id="KW-1185">Reference proteome</keyword>
<feature type="active site" evidence="7">
    <location>
        <position position="78"/>
    </location>
</feature>
<evidence type="ECO:0000259" key="8">
    <source>
        <dbReference type="Pfam" id="PF10502"/>
    </source>
</evidence>
<dbReference type="AlphaFoldDB" id="A0A9D4Z6U9"/>
<evidence type="ECO:0000256" key="5">
    <source>
        <dbReference type="ARBA" id="ARBA00023136"/>
    </source>
</evidence>
<evidence type="ECO:0000313" key="10">
    <source>
        <dbReference type="Proteomes" id="UP000886520"/>
    </source>
</evidence>